<keyword evidence="3" id="KW-1185">Reference proteome</keyword>
<evidence type="ECO:0000313" key="3">
    <source>
        <dbReference type="Proteomes" id="UP000319160"/>
    </source>
</evidence>
<evidence type="ECO:0000256" key="1">
    <source>
        <dbReference type="SAM" id="SignalP"/>
    </source>
</evidence>
<dbReference type="Proteomes" id="UP000319160">
    <property type="component" value="Unassembled WGS sequence"/>
</dbReference>
<proteinExistence type="predicted"/>
<feature type="signal peptide" evidence="1">
    <location>
        <begin position="1"/>
        <end position="18"/>
    </location>
</feature>
<dbReference type="EMBL" id="VFLP01000027">
    <property type="protein sequence ID" value="TRX93659.1"/>
    <property type="molecule type" value="Genomic_DNA"/>
</dbReference>
<dbReference type="OrthoDB" id="4719020at2759"/>
<keyword evidence="1" id="KW-0732">Signal</keyword>
<evidence type="ECO:0000313" key="2">
    <source>
        <dbReference type="EMBL" id="TRX93659.1"/>
    </source>
</evidence>
<comment type="caution">
    <text evidence="2">The sequence shown here is derived from an EMBL/GenBank/DDBJ whole genome shotgun (WGS) entry which is preliminary data.</text>
</comment>
<reference evidence="3" key="1">
    <citation type="submission" date="2019-06" db="EMBL/GenBank/DDBJ databases">
        <title>Draft genome sequence of the griseofulvin-producing fungus Xylaria cubensis strain G536.</title>
        <authorList>
            <person name="Mead M.E."/>
            <person name="Raja H.A."/>
            <person name="Steenwyk J.L."/>
            <person name="Knowles S.L."/>
            <person name="Oberlies N.H."/>
            <person name="Rokas A."/>
        </authorList>
    </citation>
    <scope>NUCLEOTIDE SEQUENCE [LARGE SCALE GENOMIC DNA]</scope>
    <source>
        <strain evidence="3">G536</strain>
    </source>
</reference>
<organism evidence="2 3">
    <name type="scientific">Xylaria flabelliformis</name>
    <dbReference type="NCBI Taxonomy" id="2512241"/>
    <lineage>
        <taxon>Eukaryota</taxon>
        <taxon>Fungi</taxon>
        <taxon>Dikarya</taxon>
        <taxon>Ascomycota</taxon>
        <taxon>Pezizomycotina</taxon>
        <taxon>Sordariomycetes</taxon>
        <taxon>Xylariomycetidae</taxon>
        <taxon>Xylariales</taxon>
        <taxon>Xylariaceae</taxon>
        <taxon>Xylaria</taxon>
    </lineage>
</organism>
<gene>
    <name evidence="2" type="ORF">FHL15_005335</name>
</gene>
<name>A0A553I0D1_9PEZI</name>
<dbReference type="AlphaFoldDB" id="A0A553I0D1"/>
<accession>A0A553I0D1</accession>
<evidence type="ECO:0008006" key="4">
    <source>
        <dbReference type="Google" id="ProtNLM"/>
    </source>
</evidence>
<protein>
    <recommendedName>
        <fullName evidence="4">4Fe-4S ferredoxin-type domain-containing protein</fullName>
    </recommendedName>
</protein>
<sequence>MLAKTLLTLSMAILPALADWPSCDPSCKSCGLYCNEGCPAPLDLTECNRCLYCRRESSSCGFVNISWDSNPPDPAYCAMCSQSCHCYIDAKCYDNTTITVTPSSSAAPTASLVG</sequence>
<feature type="chain" id="PRO_5021904889" description="4Fe-4S ferredoxin-type domain-containing protein" evidence="1">
    <location>
        <begin position="19"/>
        <end position="114"/>
    </location>
</feature>